<evidence type="ECO:0000256" key="7">
    <source>
        <dbReference type="ARBA" id="ARBA00023288"/>
    </source>
</evidence>
<evidence type="ECO:0000313" key="10">
    <source>
        <dbReference type="EMBL" id="RLQ97192.1"/>
    </source>
</evidence>
<evidence type="ECO:0000256" key="6">
    <source>
        <dbReference type="ARBA" id="ARBA00023139"/>
    </source>
</evidence>
<dbReference type="InterPro" id="IPR039424">
    <property type="entry name" value="SBP_5"/>
</dbReference>
<dbReference type="Gene3D" id="3.10.105.10">
    <property type="entry name" value="Dipeptide-binding Protein, Domain 3"/>
    <property type="match status" value="1"/>
</dbReference>
<dbReference type="EMBL" id="RCVZ01000002">
    <property type="protein sequence ID" value="RLQ97192.1"/>
    <property type="molecule type" value="Genomic_DNA"/>
</dbReference>
<dbReference type="InterPro" id="IPR030678">
    <property type="entry name" value="Peptide/Ni-bd"/>
</dbReference>
<evidence type="ECO:0000256" key="2">
    <source>
        <dbReference type="ARBA" id="ARBA00005695"/>
    </source>
</evidence>
<dbReference type="PIRSF" id="PIRSF002741">
    <property type="entry name" value="MppA"/>
    <property type="match status" value="1"/>
</dbReference>
<evidence type="ECO:0000256" key="4">
    <source>
        <dbReference type="ARBA" id="ARBA00022729"/>
    </source>
</evidence>
<dbReference type="GO" id="GO:0015833">
    <property type="term" value="P:peptide transport"/>
    <property type="evidence" value="ECO:0007669"/>
    <property type="project" value="UniProtKB-KW"/>
</dbReference>
<feature type="chain" id="PRO_5039048994" evidence="8">
    <location>
        <begin position="23"/>
        <end position="565"/>
    </location>
</feature>
<dbReference type="Gene3D" id="3.40.190.10">
    <property type="entry name" value="Periplasmic binding protein-like II"/>
    <property type="match status" value="1"/>
</dbReference>
<dbReference type="Proteomes" id="UP000276770">
    <property type="component" value="Unassembled WGS sequence"/>
</dbReference>
<feature type="domain" description="Solute-binding protein family 5" evidence="9">
    <location>
        <begin position="98"/>
        <end position="481"/>
    </location>
</feature>
<sequence>MKKSKFLLLLCLSLVLSMFLSACYGKDDSKDAGGNTGSDKGGKEAPAAEQVLNVTESAEIPTMNTIMAQDAVSLNVMNQVFEGLMRLGKDNKPTLGMAAEEPKMSEDGMTYTFKLRDAKWSNGDPVTANDFVYAWRQTIDPKNATPYGAYMMSGVIKNAADIADGKMAPDQLGVKAIDDKTLEVTLERPVPYFKSLMSFAIFYPQNQKYVESKGDKYATNSDNMIYNGPFTLSDWNGTGLSWKFQKNDNYWDKDSVKLKTINVNVVKETGTGVNLYKTGKIDRVGLSAEYVAQYENDKDLIKYLEPTIFWFKYNQERNGKKTALANKNIRFALSLAVDKQSMVDTVLANGSVPANYEVPKDFVKTPDGDDFRKANGDMNTYDLKKAQDYWQKGLKELGTDKLSLEILGGDSDVSKNMDAYFKNQLEKNLPGLSISLKEVPFKIRLDLDSKQDYDIQVAGWGPDYQDPMTFSDLWLTGGSQNKSGYSDPEYDKLIKEAQTTLATPDKSKERYEALQKAEKILIEQDAGIGPLYQRARAVLQQKYVKDLVVHPFGADFSYKWAYIEK</sequence>
<dbReference type="GO" id="GO:0030288">
    <property type="term" value="C:outer membrane-bounded periplasmic space"/>
    <property type="evidence" value="ECO:0007669"/>
    <property type="project" value="UniProtKB-ARBA"/>
</dbReference>
<dbReference type="FunFam" id="3.90.76.10:FF:000001">
    <property type="entry name" value="Oligopeptide ABC transporter substrate-binding protein"/>
    <property type="match status" value="1"/>
</dbReference>
<dbReference type="RefSeq" id="WP_121679142.1">
    <property type="nucleotide sequence ID" value="NZ_RCVZ01000002.1"/>
</dbReference>
<dbReference type="SUPFAM" id="SSF53850">
    <property type="entry name" value="Periplasmic binding protein-like II"/>
    <property type="match status" value="1"/>
</dbReference>
<evidence type="ECO:0000256" key="3">
    <source>
        <dbReference type="ARBA" id="ARBA00022448"/>
    </source>
</evidence>
<accession>A0A3L7K976</accession>
<comment type="caution">
    <text evidence="10">The sequence shown here is derived from an EMBL/GenBank/DDBJ whole genome shotgun (WGS) entry which is preliminary data.</text>
</comment>
<dbReference type="Pfam" id="PF00496">
    <property type="entry name" value="SBP_bac_5"/>
    <property type="match status" value="1"/>
</dbReference>
<evidence type="ECO:0000256" key="1">
    <source>
        <dbReference type="ARBA" id="ARBA00004193"/>
    </source>
</evidence>
<dbReference type="PROSITE" id="PS51257">
    <property type="entry name" value="PROKAR_LIPOPROTEIN"/>
    <property type="match status" value="1"/>
</dbReference>
<comment type="subcellular location">
    <subcellularLocation>
        <location evidence="1">Cell membrane</location>
        <topology evidence="1">Lipid-anchor</topology>
    </subcellularLocation>
</comment>
<dbReference type="OrthoDB" id="9801912at2"/>
<keyword evidence="6" id="KW-0564">Palmitate</keyword>
<dbReference type="FunFam" id="3.10.105.10:FF:000001">
    <property type="entry name" value="Oligopeptide ABC transporter, oligopeptide-binding protein"/>
    <property type="match status" value="1"/>
</dbReference>
<evidence type="ECO:0000256" key="5">
    <source>
        <dbReference type="ARBA" id="ARBA00022856"/>
    </source>
</evidence>
<name>A0A3L7K976_9BACI</name>
<dbReference type="Gene3D" id="3.90.76.10">
    <property type="entry name" value="Dipeptide-binding Protein, Domain 1"/>
    <property type="match status" value="1"/>
</dbReference>
<evidence type="ECO:0000313" key="11">
    <source>
        <dbReference type="Proteomes" id="UP000276770"/>
    </source>
</evidence>
<keyword evidence="7" id="KW-0449">Lipoprotein</keyword>
<dbReference type="AlphaFoldDB" id="A0A3L7K976"/>
<comment type="similarity">
    <text evidence="2">Belongs to the bacterial solute-binding protein 5 family.</text>
</comment>
<keyword evidence="4 8" id="KW-0732">Signal</keyword>
<keyword evidence="5" id="KW-0571">Peptide transport</keyword>
<dbReference type="GO" id="GO:1904680">
    <property type="term" value="F:peptide transmembrane transporter activity"/>
    <property type="evidence" value="ECO:0007669"/>
    <property type="project" value="TreeGrafter"/>
</dbReference>
<feature type="signal peptide" evidence="8">
    <location>
        <begin position="1"/>
        <end position="22"/>
    </location>
</feature>
<gene>
    <name evidence="10" type="ORF">D9X91_03300</name>
</gene>
<dbReference type="CDD" id="cd08504">
    <property type="entry name" value="PBP2_OppA"/>
    <property type="match status" value="1"/>
</dbReference>
<dbReference type="PANTHER" id="PTHR30290:SF10">
    <property type="entry name" value="PERIPLASMIC OLIGOPEPTIDE-BINDING PROTEIN-RELATED"/>
    <property type="match status" value="1"/>
</dbReference>
<keyword evidence="3" id="KW-0813">Transport</keyword>
<dbReference type="InterPro" id="IPR000914">
    <property type="entry name" value="SBP_5_dom"/>
</dbReference>
<organism evidence="10 11">
    <name type="scientific">Falsibacillus albus</name>
    <dbReference type="NCBI Taxonomy" id="2478915"/>
    <lineage>
        <taxon>Bacteria</taxon>
        <taxon>Bacillati</taxon>
        <taxon>Bacillota</taxon>
        <taxon>Bacilli</taxon>
        <taxon>Bacillales</taxon>
        <taxon>Bacillaceae</taxon>
        <taxon>Falsibacillus</taxon>
    </lineage>
</organism>
<keyword evidence="11" id="KW-1185">Reference proteome</keyword>
<proteinExistence type="inferred from homology"/>
<keyword evidence="5" id="KW-0653">Protein transport</keyword>
<dbReference type="GO" id="GO:0043190">
    <property type="term" value="C:ATP-binding cassette (ABC) transporter complex"/>
    <property type="evidence" value="ECO:0007669"/>
    <property type="project" value="InterPro"/>
</dbReference>
<reference evidence="10 11" key="1">
    <citation type="submission" date="2018-10" db="EMBL/GenBank/DDBJ databases">
        <title>Falsibacillus sp. genome draft.</title>
        <authorList>
            <person name="Shi S."/>
        </authorList>
    </citation>
    <scope>NUCLEOTIDE SEQUENCE [LARGE SCALE GENOMIC DNA]</scope>
    <source>
        <strain evidence="10 11">GY 10110</strain>
    </source>
</reference>
<protein>
    <submittedName>
        <fullName evidence="10">Peptide ABC transporter substrate-binding protein</fullName>
    </submittedName>
</protein>
<dbReference type="PANTHER" id="PTHR30290">
    <property type="entry name" value="PERIPLASMIC BINDING COMPONENT OF ABC TRANSPORTER"/>
    <property type="match status" value="1"/>
</dbReference>
<evidence type="ECO:0000259" key="9">
    <source>
        <dbReference type="Pfam" id="PF00496"/>
    </source>
</evidence>
<evidence type="ECO:0000256" key="8">
    <source>
        <dbReference type="SAM" id="SignalP"/>
    </source>
</evidence>